<gene>
    <name evidence="2" type="ORF">TrST_g6197</name>
</gene>
<feature type="region of interest" description="Disordered" evidence="1">
    <location>
        <begin position="736"/>
        <end position="756"/>
    </location>
</feature>
<accession>A0A9W7BD02</accession>
<evidence type="ECO:0000313" key="2">
    <source>
        <dbReference type="EMBL" id="GMH88751.1"/>
    </source>
</evidence>
<dbReference type="CDD" id="cd22967">
    <property type="entry name" value="DD_AK7"/>
    <property type="match status" value="1"/>
</dbReference>
<evidence type="ECO:0000313" key="3">
    <source>
        <dbReference type="Proteomes" id="UP001165085"/>
    </source>
</evidence>
<proteinExistence type="predicted"/>
<dbReference type="InterPro" id="IPR047499">
    <property type="entry name" value="DD_AK7"/>
</dbReference>
<sequence length="756" mass="85427">MPKAALYMTETQLEEKLLNKFLAPYRVPHITDPNQIKRATAIVTYTHKNILPVLIPGLIALAKAVESDPSIDDVVKPDPDDDLDLDMQSMELKIYLAKNVNKSISDGLEKTFRAKPADPLDHLASYFFAQSADEVLNPEFDNQVNPLQFLGQYLMRHNPLHIGENEAPPPPKHETLKQHCVPPVPTLLADVDKAGVSIKDGKPHVYEVPDSMKGFVSADCEKEVVGVLERSIPNIGAGGADKHMTITAIRHIQRKTVLFRAIDTTSFKRYDRILNDEQLRAMCPAELTKENGLAAAVQNLLQQATLVRVARGLQISFEDTPELATPPPTLFQTSRKFDGRLFIIDVISEPPLATSLSNQEEQKQQEDYEWLLLRCRVYDPEYSRYYEAATHDNLPRDVKERREKVQALVECLEIIEFDEHTKRPMRFGFPKAAASGEDESKEESKEESKTRTSSLKKKFSNLSVGGESEPLSSPRLRNAFKDAKAMDGTLPLNSITSSSTACFSKEDIDARESVWQLRRDHALLQKRERLQKRVGGGGRGKKRKNNMVSVIVFRKGIKVSKRRMIVSVECFNESVNGTLRITAYDPGSSEAFEAVVQHRDTRGMIPPAEGVYLKGEKDKELVDMCKGLQLVKGEHGDTNLILFEKNEWLTKLRMAFDALPKDFIGRASRGNVLDLLRDTKKSIVEFLAGMHDPMNEYVMGYLDRVICFAEMNAWPMVSFDEFKVFLDVPEGMVKEVGKEEEKMSEEKEKDAEEEKM</sequence>
<keyword evidence="3" id="KW-1185">Reference proteome</keyword>
<protein>
    <submittedName>
        <fullName evidence="2">Uncharacterized protein</fullName>
    </submittedName>
</protein>
<dbReference type="OrthoDB" id="192474at2759"/>
<dbReference type="InterPro" id="IPR007858">
    <property type="entry name" value="Dpy-30_motif"/>
</dbReference>
<dbReference type="AlphaFoldDB" id="A0A9W7BD02"/>
<dbReference type="CDD" id="cd22958">
    <property type="entry name" value="DD_DPY30_SDC1-like"/>
    <property type="match status" value="1"/>
</dbReference>
<evidence type="ECO:0000256" key="1">
    <source>
        <dbReference type="SAM" id="MobiDB-lite"/>
    </source>
</evidence>
<dbReference type="Gene3D" id="1.20.890.10">
    <property type="entry name" value="cAMP-dependent protein kinase regulatory subunit, dimerization-anchoring domain"/>
    <property type="match status" value="1"/>
</dbReference>
<reference evidence="3" key="1">
    <citation type="journal article" date="2023" name="Commun. Biol.">
        <title>Genome analysis of Parmales, the sister group of diatoms, reveals the evolutionary specialization of diatoms from phago-mixotrophs to photoautotrophs.</title>
        <authorList>
            <person name="Ban H."/>
            <person name="Sato S."/>
            <person name="Yoshikawa S."/>
            <person name="Yamada K."/>
            <person name="Nakamura Y."/>
            <person name="Ichinomiya M."/>
            <person name="Sato N."/>
            <person name="Blanc-Mathieu R."/>
            <person name="Endo H."/>
            <person name="Kuwata A."/>
            <person name="Ogata H."/>
        </authorList>
    </citation>
    <scope>NUCLEOTIDE SEQUENCE [LARGE SCALE GENOMIC DNA]</scope>
    <source>
        <strain evidence="3">NIES 3701</strain>
    </source>
</reference>
<name>A0A9W7BD02_9STRA</name>
<dbReference type="Proteomes" id="UP001165085">
    <property type="component" value="Unassembled WGS sequence"/>
</dbReference>
<comment type="caution">
    <text evidence="2">The sequence shown here is derived from an EMBL/GenBank/DDBJ whole genome shotgun (WGS) entry which is preliminary data.</text>
</comment>
<dbReference type="Pfam" id="PF05186">
    <property type="entry name" value="Dpy-30"/>
    <property type="match status" value="1"/>
</dbReference>
<feature type="region of interest" description="Disordered" evidence="1">
    <location>
        <begin position="430"/>
        <end position="474"/>
    </location>
</feature>
<dbReference type="EMBL" id="BRXY01000347">
    <property type="protein sequence ID" value="GMH88751.1"/>
    <property type="molecule type" value="Genomic_DNA"/>
</dbReference>
<organism evidence="2 3">
    <name type="scientific">Triparma strigata</name>
    <dbReference type="NCBI Taxonomy" id="1606541"/>
    <lineage>
        <taxon>Eukaryota</taxon>
        <taxon>Sar</taxon>
        <taxon>Stramenopiles</taxon>
        <taxon>Ochrophyta</taxon>
        <taxon>Bolidophyceae</taxon>
        <taxon>Parmales</taxon>
        <taxon>Triparmaceae</taxon>
        <taxon>Triparma</taxon>
    </lineage>
</organism>